<evidence type="ECO:0000313" key="13">
    <source>
        <dbReference type="EMBL" id="DBA30218.1"/>
    </source>
</evidence>
<evidence type="ECO:0000256" key="2">
    <source>
        <dbReference type="ARBA" id="ARBA00022475"/>
    </source>
</evidence>
<dbReference type="InterPro" id="IPR000276">
    <property type="entry name" value="GPCR_Rhodpsn"/>
</dbReference>
<dbReference type="AlphaFoldDB" id="A0AAV3B5A6"/>
<keyword evidence="5 11" id="KW-1133">Transmembrane helix</keyword>
<evidence type="ECO:0000256" key="9">
    <source>
        <dbReference type="ARBA" id="ARBA00023224"/>
    </source>
</evidence>
<name>A0AAV3B5A6_PYXAD</name>
<keyword evidence="4 11" id="KW-0552">Olfaction</keyword>
<dbReference type="PANTHER" id="PTHR26452">
    <property type="entry name" value="OLFACTORY RECEPTOR"/>
    <property type="match status" value="1"/>
</dbReference>
<comment type="subcellular location">
    <subcellularLocation>
        <location evidence="1 11">Cell membrane</location>
        <topology evidence="1 11">Multi-pass membrane protein</topology>
    </subcellularLocation>
</comment>
<evidence type="ECO:0000256" key="10">
    <source>
        <dbReference type="RuleBase" id="RU000688"/>
    </source>
</evidence>
<dbReference type="InterPro" id="IPR017452">
    <property type="entry name" value="GPCR_Rhodpsn_7TM"/>
</dbReference>
<comment type="similarity">
    <text evidence="10">Belongs to the G-protein coupled receptor 1 family.</text>
</comment>
<proteinExistence type="inferred from homology"/>
<keyword evidence="3 10" id="KW-0812">Transmembrane</keyword>
<dbReference type="Gene3D" id="1.20.1070.10">
    <property type="entry name" value="Rhodopsin 7-helix transmembrane proteins"/>
    <property type="match status" value="1"/>
</dbReference>
<dbReference type="SUPFAM" id="SSF81321">
    <property type="entry name" value="Family A G protein-coupled receptor-like"/>
    <property type="match status" value="1"/>
</dbReference>
<dbReference type="InterPro" id="IPR050516">
    <property type="entry name" value="Olfactory_GPCR"/>
</dbReference>
<keyword evidence="14" id="KW-1185">Reference proteome</keyword>
<evidence type="ECO:0000256" key="4">
    <source>
        <dbReference type="ARBA" id="ARBA00022725"/>
    </source>
</evidence>
<organism evidence="13 14">
    <name type="scientific">Pyxicephalus adspersus</name>
    <name type="common">African bullfrog</name>
    <dbReference type="NCBI Taxonomy" id="30357"/>
    <lineage>
        <taxon>Eukaryota</taxon>
        <taxon>Metazoa</taxon>
        <taxon>Chordata</taxon>
        <taxon>Craniata</taxon>
        <taxon>Vertebrata</taxon>
        <taxon>Euteleostomi</taxon>
        <taxon>Amphibia</taxon>
        <taxon>Batrachia</taxon>
        <taxon>Anura</taxon>
        <taxon>Neobatrachia</taxon>
        <taxon>Ranoidea</taxon>
        <taxon>Pyxicephalidae</taxon>
        <taxon>Pyxicephalinae</taxon>
        <taxon>Pyxicephalus</taxon>
    </lineage>
</organism>
<dbReference type="Pfam" id="PF13853">
    <property type="entry name" value="7tm_4"/>
    <property type="match status" value="1"/>
</dbReference>
<evidence type="ECO:0000256" key="11">
    <source>
        <dbReference type="RuleBase" id="RU363047"/>
    </source>
</evidence>
<evidence type="ECO:0000256" key="6">
    <source>
        <dbReference type="ARBA" id="ARBA00023040"/>
    </source>
</evidence>
<feature type="transmembrane region" description="Helical" evidence="11">
    <location>
        <begin position="238"/>
        <end position="260"/>
    </location>
</feature>
<evidence type="ECO:0000256" key="5">
    <source>
        <dbReference type="ARBA" id="ARBA00022989"/>
    </source>
</evidence>
<keyword evidence="7 11" id="KW-0472">Membrane</keyword>
<feature type="transmembrane region" description="Helical" evidence="11">
    <location>
        <begin position="140"/>
        <end position="162"/>
    </location>
</feature>
<dbReference type="PRINTS" id="PR00237">
    <property type="entry name" value="GPCRRHODOPSN"/>
</dbReference>
<sequence>MDQCQNNTIRGFHIMGFTMSGTESFPKFIVFFLMYLISVIGNMLIALLVCKVPRLHTPMYFFLSNLSIVDATYVSAILPKLLSITLMEHKAISFEGCFTQLYFFVFCADAEICILICMAYDRYVAVCSPLHYSMMMRKSVCAIMSGCSFVVSALNSLLLTLLTSTLSFCSSHNINHFFCEIRSLIILSTSDTTSAEMVLFVEDICFIFSTFVLIMISYVCIIHNVFKIRSSEGRLKTFSSCTSHLISVILFYGPIIFLYIKPKPKDSMEENPLVSLLYVAVVPTLNPFVYTLRNKKVIGVIVKIIKIKSSSLVS</sequence>
<keyword evidence="8 10" id="KW-0675">Receptor</keyword>
<feature type="domain" description="G-protein coupled receptors family 1 profile" evidence="12">
    <location>
        <begin position="41"/>
        <end position="290"/>
    </location>
</feature>
<dbReference type="Proteomes" id="UP001181693">
    <property type="component" value="Unassembled WGS sequence"/>
</dbReference>
<feature type="transmembrane region" description="Helical" evidence="11">
    <location>
        <begin position="28"/>
        <end position="49"/>
    </location>
</feature>
<feature type="transmembrane region" description="Helical" evidence="11">
    <location>
        <begin position="206"/>
        <end position="226"/>
    </location>
</feature>
<dbReference type="InterPro" id="IPR000725">
    <property type="entry name" value="Olfact_rcpt"/>
</dbReference>
<keyword evidence="9 10" id="KW-0807">Transducer</keyword>
<evidence type="ECO:0000256" key="1">
    <source>
        <dbReference type="ARBA" id="ARBA00004651"/>
    </source>
</evidence>
<comment type="caution">
    <text evidence="13">The sequence shown here is derived from an EMBL/GenBank/DDBJ whole genome shotgun (WGS) entry which is preliminary data.</text>
</comment>
<reference evidence="13" key="1">
    <citation type="thesis" date="2020" institute="ProQuest LLC" country="789 East Eisenhower Parkway, Ann Arbor, MI, USA">
        <title>Comparative Genomics and Chromosome Evolution.</title>
        <authorList>
            <person name="Mudd A.B."/>
        </authorList>
    </citation>
    <scope>NUCLEOTIDE SEQUENCE</scope>
    <source>
        <strain evidence="13">1538</strain>
        <tissue evidence="13">Blood</tissue>
    </source>
</reference>
<protein>
    <recommendedName>
        <fullName evidence="11">Olfactory receptor</fullName>
    </recommendedName>
</protein>
<dbReference type="FunFam" id="1.20.1070.10:FF:000015">
    <property type="entry name" value="Olfactory receptor"/>
    <property type="match status" value="1"/>
</dbReference>
<dbReference type="CDD" id="cd13954">
    <property type="entry name" value="7tmA_OR"/>
    <property type="match status" value="1"/>
</dbReference>
<accession>A0AAV3B5A6</accession>
<keyword evidence="6 10" id="KW-0297">G-protein coupled receptor</keyword>
<keyword evidence="2 11" id="KW-1003">Cell membrane</keyword>
<evidence type="ECO:0000256" key="7">
    <source>
        <dbReference type="ARBA" id="ARBA00023136"/>
    </source>
</evidence>
<evidence type="ECO:0000259" key="12">
    <source>
        <dbReference type="PROSITE" id="PS50262"/>
    </source>
</evidence>
<dbReference type="GO" id="GO:0004984">
    <property type="term" value="F:olfactory receptor activity"/>
    <property type="evidence" value="ECO:0007669"/>
    <property type="project" value="InterPro"/>
</dbReference>
<feature type="transmembrane region" description="Helical" evidence="11">
    <location>
        <begin position="101"/>
        <end position="120"/>
    </location>
</feature>
<evidence type="ECO:0000256" key="3">
    <source>
        <dbReference type="ARBA" id="ARBA00022692"/>
    </source>
</evidence>
<dbReference type="GO" id="GO:0005886">
    <property type="term" value="C:plasma membrane"/>
    <property type="evidence" value="ECO:0007669"/>
    <property type="project" value="UniProtKB-SubCell"/>
</dbReference>
<feature type="transmembrane region" description="Helical" evidence="11">
    <location>
        <begin position="61"/>
        <end position="81"/>
    </location>
</feature>
<dbReference type="PROSITE" id="PS50262">
    <property type="entry name" value="G_PROTEIN_RECEP_F1_2"/>
    <property type="match status" value="1"/>
</dbReference>
<dbReference type="PROSITE" id="PS00237">
    <property type="entry name" value="G_PROTEIN_RECEP_F1_1"/>
    <property type="match status" value="1"/>
</dbReference>
<dbReference type="EMBL" id="DYDO01000002">
    <property type="protein sequence ID" value="DBA30218.1"/>
    <property type="molecule type" value="Genomic_DNA"/>
</dbReference>
<evidence type="ECO:0000256" key="8">
    <source>
        <dbReference type="ARBA" id="ARBA00023170"/>
    </source>
</evidence>
<feature type="transmembrane region" description="Helical" evidence="11">
    <location>
        <begin position="272"/>
        <end position="292"/>
    </location>
</feature>
<evidence type="ECO:0000313" key="14">
    <source>
        <dbReference type="Proteomes" id="UP001181693"/>
    </source>
</evidence>
<gene>
    <name evidence="13" type="ORF">GDO54_006230</name>
</gene>
<dbReference type="PRINTS" id="PR00245">
    <property type="entry name" value="OLFACTORYR"/>
</dbReference>
<dbReference type="GO" id="GO:0004930">
    <property type="term" value="F:G protein-coupled receptor activity"/>
    <property type="evidence" value="ECO:0007669"/>
    <property type="project" value="UniProtKB-KW"/>
</dbReference>
<keyword evidence="11" id="KW-0716">Sensory transduction</keyword>